<evidence type="ECO:0000313" key="3">
    <source>
        <dbReference type="Proteomes" id="UP000299084"/>
    </source>
</evidence>
<gene>
    <name evidence="2" type="ORF">Cadr_000019141</name>
</gene>
<organism evidence="2 3">
    <name type="scientific">Camelus dromedarius</name>
    <name type="common">Dromedary</name>
    <name type="synonym">Arabian camel</name>
    <dbReference type="NCBI Taxonomy" id="9838"/>
    <lineage>
        <taxon>Eukaryota</taxon>
        <taxon>Metazoa</taxon>
        <taxon>Chordata</taxon>
        <taxon>Craniata</taxon>
        <taxon>Vertebrata</taxon>
        <taxon>Euteleostomi</taxon>
        <taxon>Mammalia</taxon>
        <taxon>Eutheria</taxon>
        <taxon>Laurasiatheria</taxon>
        <taxon>Artiodactyla</taxon>
        <taxon>Tylopoda</taxon>
        <taxon>Camelidae</taxon>
        <taxon>Camelus</taxon>
    </lineage>
</organism>
<feature type="compositionally biased region" description="Basic and acidic residues" evidence="1">
    <location>
        <begin position="409"/>
        <end position="432"/>
    </location>
</feature>
<name>A0A5N4D442_CAMDR</name>
<accession>A0A5N4D442</accession>
<reference evidence="2 3" key="1">
    <citation type="journal article" date="2019" name="Mol. Ecol. Resour.">
        <title>Improving Illumina assemblies with Hi-C and long reads: an example with the North African dromedary.</title>
        <authorList>
            <person name="Elbers J.P."/>
            <person name="Rogers M.F."/>
            <person name="Perelman P.L."/>
            <person name="Proskuryakova A.A."/>
            <person name="Serdyukova N.A."/>
            <person name="Johnson W.E."/>
            <person name="Horin P."/>
            <person name="Corander J."/>
            <person name="Murphy D."/>
            <person name="Burger P.A."/>
        </authorList>
    </citation>
    <scope>NUCLEOTIDE SEQUENCE [LARGE SCALE GENOMIC DNA]</scope>
    <source>
        <strain evidence="2">Drom800</strain>
        <tissue evidence="2">Blood</tissue>
    </source>
</reference>
<feature type="compositionally biased region" description="Basic and acidic residues" evidence="1">
    <location>
        <begin position="85"/>
        <end position="96"/>
    </location>
</feature>
<proteinExistence type="predicted"/>
<sequence>MLLLLPPPPRHRISGKALAQLGNSPAQRLTFPLVEGQDTDAESWTSDAHVPPRPHLEWPEQRAGGGDGGKPGDGWGRPAPGAKSRQPDHSRPREGACRMTAHPQGKSRKKSLIDPSAKLLPTQEGLSLGPGGIKRTAGREAKPLCLIRDPAGPLHNSRVRLSHDVVRPRPGQGGMNSLLSRYLVSPGSSRPPLSLSWYLPILQGGVRDLDPVIRRSLKPPWCARCPPHHNHKLGTEFLPLQDGVFLPSQGRRGSQDRLRALPPHVQVGETREYQPPYLMPDSPWPVEDGNTKGGALIPSLVWSQYPSCPMSTGIPTPGSAIYTPRNTPPKPLLPRCARAGRAERPEAQTPGVHLLPVFPASCSPLANKLQRIEEVERLGPESQHPDCNNGSFKHQEKRQTQTGAQGEQNRVREGTGNRGRVTETRRGRATERDFSKTKTCFFSATFNSTCQEKGVGNLCPRTGAGAQAWQRDPYLPNAIQRARPSPGFSDPWGFICVQGEGRSPDQE</sequence>
<dbReference type="AlphaFoldDB" id="A0A5N4D442"/>
<feature type="compositionally biased region" description="Gly residues" evidence="1">
    <location>
        <begin position="63"/>
        <end position="75"/>
    </location>
</feature>
<dbReference type="Proteomes" id="UP000299084">
    <property type="component" value="Unassembled WGS sequence"/>
</dbReference>
<feature type="region of interest" description="Disordered" evidence="1">
    <location>
        <begin position="478"/>
        <end position="507"/>
    </location>
</feature>
<protein>
    <submittedName>
        <fullName evidence="2">Uncharacterized protein</fullName>
    </submittedName>
</protein>
<feature type="region of interest" description="Disordered" evidence="1">
    <location>
        <begin position="1"/>
        <end position="132"/>
    </location>
</feature>
<evidence type="ECO:0000313" key="2">
    <source>
        <dbReference type="EMBL" id="KAB1265799.1"/>
    </source>
</evidence>
<dbReference type="EMBL" id="JWIN03000016">
    <property type="protein sequence ID" value="KAB1265799.1"/>
    <property type="molecule type" value="Genomic_DNA"/>
</dbReference>
<keyword evidence="3" id="KW-1185">Reference proteome</keyword>
<comment type="caution">
    <text evidence="2">The sequence shown here is derived from an EMBL/GenBank/DDBJ whole genome shotgun (WGS) entry which is preliminary data.</text>
</comment>
<feature type="region of interest" description="Disordered" evidence="1">
    <location>
        <begin position="378"/>
        <end position="432"/>
    </location>
</feature>
<evidence type="ECO:0000256" key="1">
    <source>
        <dbReference type="SAM" id="MobiDB-lite"/>
    </source>
</evidence>